<feature type="chain" id="PRO_5032770911" description="M23ase beta-sheet core domain-containing protein" evidence="2">
    <location>
        <begin position="28"/>
        <end position="641"/>
    </location>
</feature>
<keyword evidence="5" id="KW-1185">Reference proteome</keyword>
<dbReference type="InterPro" id="IPR011055">
    <property type="entry name" value="Dup_hybrid_motif"/>
</dbReference>
<feature type="domain" description="M23ase beta-sheet core" evidence="3">
    <location>
        <begin position="397"/>
        <end position="485"/>
    </location>
</feature>
<dbReference type="PANTHER" id="PTHR21666:SF270">
    <property type="entry name" value="MUREIN HYDROLASE ACTIVATOR ENVC"/>
    <property type="match status" value="1"/>
</dbReference>
<feature type="signal peptide" evidence="2">
    <location>
        <begin position="1"/>
        <end position="27"/>
    </location>
</feature>
<proteinExistence type="predicted"/>
<dbReference type="GO" id="GO:0004222">
    <property type="term" value="F:metalloendopeptidase activity"/>
    <property type="evidence" value="ECO:0007669"/>
    <property type="project" value="TreeGrafter"/>
</dbReference>
<dbReference type="Proteomes" id="UP000612055">
    <property type="component" value="Unassembled WGS sequence"/>
</dbReference>
<dbReference type="InterPro" id="IPR050570">
    <property type="entry name" value="Cell_wall_metabolism_enzyme"/>
</dbReference>
<dbReference type="InterPro" id="IPR016047">
    <property type="entry name" value="M23ase_b-sheet_dom"/>
</dbReference>
<dbReference type="AlphaFoldDB" id="A0A836C3N9"/>
<evidence type="ECO:0000313" key="5">
    <source>
        <dbReference type="Proteomes" id="UP000612055"/>
    </source>
</evidence>
<dbReference type="CDD" id="cd12797">
    <property type="entry name" value="M23_peptidase"/>
    <property type="match status" value="1"/>
</dbReference>
<dbReference type="OrthoDB" id="415618at2759"/>
<dbReference type="Gene3D" id="2.30.180.10">
    <property type="entry name" value="FAS1 domain"/>
    <property type="match status" value="1"/>
</dbReference>
<protein>
    <recommendedName>
        <fullName evidence="3">M23ase beta-sheet core domain-containing protein</fullName>
    </recommendedName>
</protein>
<sequence length="641" mass="67505">MGSLERYFTLLTLLALVALSNAGLAAAAEVPCASITRASTVGALAQSCPQLSTTRALLRLIPKYSAWLLGCKKAGQQVCEEGLQLTVLLPSDQAWAAYFQRRGITLDQATSRQGRAATQGLMRCHVLQGPPALHLADLSERGVTKPTRQGPALVLSSDGQSGTGGTVQAPGGLLQIQFPPNAFQVPSAVTVVPSILPPPEDFEGANAMFDVGLESSAVVDVTAPEQPLLPMSVSLQLAAFGVSSPASGGEAAILLFLSHWDDTGDESDEELWTWESTGDRVPANATQIDTELQPEAFFYDPEAGLWRARLMLGQTNPDAPPAVRRSAVQAVSGVEAAAVGGAGARSRDRGGEAERTGVEGGARRALLAPAGSTGKCKGTKLRRPVTNDAYTSNHRTSMQVMAAQDGTMTVYDERGKDGKYKGWGRYIVIRNKGGGATLYAHLDPASTPAKGSSTQVTAGDPIAMTGNTGRGSGFHLHFEYAPNGRIFANKVTAKVDPLPCTELLAEGSISVRDNGSAADDAFQAARGPCAQLPTMFKPVSHLSLHRPDGQVFLDGVLVCQTDIGAANSCTLGALRPGNYLLELHVLIAPDDIGTYEITVNESHMFLCYDQDYLCGANATGDPPEGSNEVYWLKVCEPGTIC</sequence>
<dbReference type="InterPro" id="IPR036378">
    <property type="entry name" value="FAS1_dom_sf"/>
</dbReference>
<feature type="region of interest" description="Disordered" evidence="1">
    <location>
        <begin position="338"/>
        <end position="388"/>
    </location>
</feature>
<feature type="region of interest" description="Disordered" evidence="1">
    <location>
        <begin position="144"/>
        <end position="165"/>
    </location>
</feature>
<gene>
    <name evidence="4" type="ORF">HYH03_004228</name>
</gene>
<dbReference type="EMBL" id="JAEHOE010000012">
    <property type="protein sequence ID" value="KAG2497967.1"/>
    <property type="molecule type" value="Genomic_DNA"/>
</dbReference>
<dbReference type="Gene3D" id="2.70.70.10">
    <property type="entry name" value="Glucose Permease (Domain IIA)"/>
    <property type="match status" value="1"/>
</dbReference>
<organism evidence="4 5">
    <name type="scientific">Edaphochlamys debaryana</name>
    <dbReference type="NCBI Taxonomy" id="47281"/>
    <lineage>
        <taxon>Eukaryota</taxon>
        <taxon>Viridiplantae</taxon>
        <taxon>Chlorophyta</taxon>
        <taxon>core chlorophytes</taxon>
        <taxon>Chlorophyceae</taxon>
        <taxon>CS clade</taxon>
        <taxon>Chlamydomonadales</taxon>
        <taxon>Chlamydomonadales incertae sedis</taxon>
        <taxon>Edaphochlamys</taxon>
    </lineage>
</organism>
<accession>A0A836C3N9</accession>
<dbReference type="SUPFAM" id="SSF82153">
    <property type="entry name" value="FAS1 domain"/>
    <property type="match status" value="1"/>
</dbReference>
<evidence type="ECO:0000256" key="1">
    <source>
        <dbReference type="SAM" id="MobiDB-lite"/>
    </source>
</evidence>
<name>A0A836C3N9_9CHLO</name>
<reference evidence="4" key="1">
    <citation type="journal article" date="2020" name="bioRxiv">
        <title>Comparative genomics of Chlamydomonas.</title>
        <authorList>
            <person name="Craig R.J."/>
            <person name="Hasan A.R."/>
            <person name="Ness R.W."/>
            <person name="Keightley P.D."/>
        </authorList>
    </citation>
    <scope>NUCLEOTIDE SEQUENCE</scope>
    <source>
        <strain evidence="4">CCAP 11/70</strain>
    </source>
</reference>
<feature type="compositionally biased region" description="Basic and acidic residues" evidence="1">
    <location>
        <begin position="345"/>
        <end position="357"/>
    </location>
</feature>
<dbReference type="PANTHER" id="PTHR21666">
    <property type="entry name" value="PEPTIDASE-RELATED"/>
    <property type="match status" value="1"/>
</dbReference>
<evidence type="ECO:0000259" key="3">
    <source>
        <dbReference type="Pfam" id="PF01551"/>
    </source>
</evidence>
<evidence type="ECO:0000313" key="4">
    <source>
        <dbReference type="EMBL" id="KAG2497967.1"/>
    </source>
</evidence>
<dbReference type="Pfam" id="PF01551">
    <property type="entry name" value="Peptidase_M23"/>
    <property type="match status" value="1"/>
</dbReference>
<evidence type="ECO:0000256" key="2">
    <source>
        <dbReference type="SAM" id="SignalP"/>
    </source>
</evidence>
<keyword evidence="2" id="KW-0732">Signal</keyword>
<dbReference type="SUPFAM" id="SSF51261">
    <property type="entry name" value="Duplicated hybrid motif"/>
    <property type="match status" value="1"/>
</dbReference>
<comment type="caution">
    <text evidence="4">The sequence shown here is derived from an EMBL/GenBank/DDBJ whole genome shotgun (WGS) entry which is preliminary data.</text>
</comment>